<keyword evidence="9" id="KW-0346">Stress response</keyword>
<evidence type="ECO:0000313" key="11">
    <source>
        <dbReference type="EMBL" id="KKT56931.1"/>
    </source>
</evidence>
<dbReference type="PANTHER" id="PTHR11638:SF18">
    <property type="entry name" value="HEAT SHOCK PROTEIN 104"/>
    <property type="match status" value="1"/>
</dbReference>
<evidence type="ECO:0000256" key="2">
    <source>
        <dbReference type="ARBA" id="ARBA00022737"/>
    </source>
</evidence>
<dbReference type="Pfam" id="PF10431">
    <property type="entry name" value="ClpB_D2-small"/>
    <property type="match status" value="1"/>
</dbReference>
<reference evidence="11 12" key="1">
    <citation type="journal article" date="2015" name="Nature">
        <title>rRNA introns, odd ribosomes, and small enigmatic genomes across a large radiation of phyla.</title>
        <authorList>
            <person name="Brown C.T."/>
            <person name="Hug L.A."/>
            <person name="Thomas B.C."/>
            <person name="Sharon I."/>
            <person name="Castelle C.J."/>
            <person name="Singh A."/>
            <person name="Wilkins M.J."/>
            <person name="Williams K.H."/>
            <person name="Banfield J.F."/>
        </authorList>
    </citation>
    <scope>NUCLEOTIDE SEQUENCE [LARGE SCALE GENOMIC DNA]</scope>
</reference>
<dbReference type="PANTHER" id="PTHR11638">
    <property type="entry name" value="ATP-DEPENDENT CLP PROTEASE"/>
    <property type="match status" value="1"/>
</dbReference>
<comment type="caution">
    <text evidence="11">The sequence shown here is derived from an EMBL/GenBank/DDBJ whole genome shotgun (WGS) entry which is preliminary data.</text>
</comment>
<evidence type="ECO:0000256" key="1">
    <source>
        <dbReference type="ARBA" id="ARBA00008675"/>
    </source>
</evidence>
<dbReference type="InterPro" id="IPR027417">
    <property type="entry name" value="P-loop_NTPase"/>
</dbReference>
<protein>
    <recommendedName>
        <fullName evidence="9">Chaperone protein ClpB</fullName>
    </recommendedName>
</protein>
<dbReference type="Pfam" id="PF17871">
    <property type="entry name" value="AAA_lid_9"/>
    <property type="match status" value="1"/>
</dbReference>
<evidence type="ECO:0000256" key="3">
    <source>
        <dbReference type="ARBA" id="ARBA00022741"/>
    </source>
</evidence>
<dbReference type="EMBL" id="LCIN01000011">
    <property type="protein sequence ID" value="KKT56931.1"/>
    <property type="molecule type" value="Genomic_DNA"/>
</dbReference>
<dbReference type="InterPro" id="IPR004176">
    <property type="entry name" value="Clp_R_N"/>
</dbReference>
<name>A0A0G1IBZ0_9BACT</name>
<dbReference type="PROSITE" id="PS00870">
    <property type="entry name" value="CLPAB_1"/>
    <property type="match status" value="1"/>
</dbReference>
<keyword evidence="5 9" id="KW-0175">Coiled coil</keyword>
<keyword evidence="3 9" id="KW-0547">Nucleotide-binding</keyword>
<dbReference type="Pfam" id="PF02861">
    <property type="entry name" value="Clp_N"/>
    <property type="match status" value="1"/>
</dbReference>
<gene>
    <name evidence="9" type="primary">clpB</name>
    <name evidence="11" type="ORF">UW49_C0011G0039</name>
</gene>
<keyword evidence="2 8" id="KW-0677">Repeat</keyword>
<evidence type="ECO:0000256" key="5">
    <source>
        <dbReference type="ARBA" id="ARBA00023054"/>
    </source>
</evidence>
<dbReference type="FunFam" id="3.40.50.300:FF:000025">
    <property type="entry name" value="ATP-dependent Clp protease subunit"/>
    <property type="match status" value="1"/>
</dbReference>
<dbReference type="Pfam" id="PF00004">
    <property type="entry name" value="AAA"/>
    <property type="match status" value="1"/>
</dbReference>
<proteinExistence type="inferred from homology"/>
<dbReference type="CDD" id="cd19499">
    <property type="entry name" value="RecA-like_ClpB_Hsp104-like"/>
    <property type="match status" value="1"/>
</dbReference>
<organism evidence="11 12">
    <name type="scientific">Candidatus Giovannonibacteria bacterium GW2011_GWB1_44_23</name>
    <dbReference type="NCBI Taxonomy" id="1618652"/>
    <lineage>
        <taxon>Bacteria</taxon>
        <taxon>Candidatus Giovannoniibacteriota</taxon>
    </lineage>
</organism>
<dbReference type="PROSITE" id="PS51903">
    <property type="entry name" value="CLP_R"/>
    <property type="match status" value="1"/>
</dbReference>
<comment type="subcellular location">
    <subcellularLocation>
        <location evidence="9">Cytoplasm</location>
    </subcellularLocation>
</comment>
<comment type="similarity">
    <text evidence="1 9">Belongs to the ClpA/ClpB family.</text>
</comment>
<comment type="subunit">
    <text evidence="7">Homohexamer. The oligomerization is ATP-dependent.</text>
</comment>
<evidence type="ECO:0000256" key="4">
    <source>
        <dbReference type="ARBA" id="ARBA00022840"/>
    </source>
</evidence>
<dbReference type="InterPro" id="IPR018368">
    <property type="entry name" value="ClpA/B_CS1"/>
</dbReference>
<dbReference type="InterPro" id="IPR017730">
    <property type="entry name" value="Chaperonin_ClpB"/>
</dbReference>
<dbReference type="InterPro" id="IPR003959">
    <property type="entry name" value="ATPase_AAA_core"/>
</dbReference>
<dbReference type="Gene3D" id="1.10.1780.10">
    <property type="entry name" value="Clp, N-terminal domain"/>
    <property type="match status" value="1"/>
</dbReference>
<evidence type="ECO:0000259" key="10">
    <source>
        <dbReference type="PROSITE" id="PS51903"/>
    </source>
</evidence>
<sequence>MPPYGQFTIKAQEALKRAHELAIERGGSQIDAMHLLAALLLQEDGVIPSLLDKLETDQANLVDLVMGELDNTLRTNILSPSHQIYLTPELARVLEEAHKSASFLKDEFISTEHLFLGILEAPSRAREILGRFSLNREMILRALADIRGSQRVTDVEPENKYRALEKYARNLTRLAREDKLDPVIGRDEEIRRVMQVLSRRTKNNPVLIGEAGVGKTAIVEGLASRIASGDVPETLKDKELISLDLGALVAGTKYRGEFEERLKAVMKELERAAGKVLLFIDEVHTLVGAGAAEGAMDASNMLKPALARGELHAIGATTIKEYQKYIEKDAALARRFQPVLVDEPSLEDTVSILRGIKNKYELHHGIKITDAAITTAVNLSARYITDRFLPDKAIDLIDEAASSLRLQMDSMPDELEHTRREVMKLEIEKEALKKEESNPEAKQKIRKIQKQIDELKEETAGLEMRWKHEKETIDAIRQLKKDLEIFRQESDAAERRGDLAKVAEIRYGRIPESEKMLYAEEGKLRKIQGTRRILREEITEEDIADIVSRWTGIPVRRMLESEAKKLLRMEEELKKRVIGQAEAIEKISQAIRRSRAGIADEKRPIGSFMFLGPTGVGKTELALTLSEFLFNDEKALVRVDMSEYMERHAVSKFIGSPPGYVGYEEAGNLTETIRHRPYAVLLFDEIEKAHPEVFNIMLQILDNGTLTDAKGRHVNFKNTVIIMTSNIGGEFIREMGSLGFVGGAVDRVKKEDDLKTKILRSLEQHYRPEFLNRLDEVIIFNSLQPEELKQIAKIQIARLTERISARGISVSVNKSAEDALAKEGYDPNYGARPLRRLIQNKILNPLAEKIISKQIKEGDTALVDFRSGAFVIEVKKLLSALPKKEKDKKVKITTT</sequence>
<dbReference type="GO" id="GO:0005737">
    <property type="term" value="C:cytoplasm"/>
    <property type="evidence" value="ECO:0007669"/>
    <property type="project" value="UniProtKB-SubCell"/>
</dbReference>
<dbReference type="FunFam" id="3.40.50.300:FF:000010">
    <property type="entry name" value="Chaperone clpB 1, putative"/>
    <property type="match status" value="1"/>
</dbReference>
<dbReference type="Gene3D" id="3.40.50.300">
    <property type="entry name" value="P-loop containing nucleotide triphosphate hydrolases"/>
    <property type="match status" value="3"/>
</dbReference>
<dbReference type="InterPro" id="IPR001270">
    <property type="entry name" value="ClpA/B"/>
</dbReference>
<dbReference type="FunFam" id="1.10.8.60:FF:000017">
    <property type="entry name" value="ATP-dependent chaperone ClpB"/>
    <property type="match status" value="1"/>
</dbReference>
<dbReference type="SMART" id="SM01086">
    <property type="entry name" value="ClpB_D2-small"/>
    <property type="match status" value="1"/>
</dbReference>
<dbReference type="SUPFAM" id="SSF81923">
    <property type="entry name" value="Double Clp-N motif"/>
    <property type="match status" value="1"/>
</dbReference>
<dbReference type="SUPFAM" id="SSF52540">
    <property type="entry name" value="P-loop containing nucleoside triphosphate hydrolases"/>
    <property type="match status" value="2"/>
</dbReference>
<dbReference type="GO" id="GO:0042026">
    <property type="term" value="P:protein refolding"/>
    <property type="evidence" value="ECO:0007669"/>
    <property type="project" value="UniProtKB-UniRule"/>
</dbReference>
<dbReference type="InterPro" id="IPR036628">
    <property type="entry name" value="Clp_N_dom_sf"/>
</dbReference>
<feature type="coiled-coil region" evidence="9">
    <location>
        <begin position="415"/>
        <end position="496"/>
    </location>
</feature>
<dbReference type="GO" id="GO:0005524">
    <property type="term" value="F:ATP binding"/>
    <property type="evidence" value="ECO:0007669"/>
    <property type="project" value="UniProtKB-UniRule"/>
</dbReference>
<dbReference type="AlphaFoldDB" id="A0A0G1IBZ0"/>
<dbReference type="InterPro" id="IPR050130">
    <property type="entry name" value="ClpA_ClpB"/>
</dbReference>
<evidence type="ECO:0000256" key="8">
    <source>
        <dbReference type="PROSITE-ProRule" id="PRU01251"/>
    </source>
</evidence>
<dbReference type="PATRIC" id="fig|1618652.3.peg.791"/>
<comment type="subunit">
    <text evidence="9">Homohexamer; The oligomerization is ATP-dependent.</text>
</comment>
<evidence type="ECO:0000256" key="9">
    <source>
        <dbReference type="RuleBase" id="RU362034"/>
    </source>
</evidence>
<dbReference type="Pfam" id="PF07724">
    <property type="entry name" value="AAA_2"/>
    <property type="match status" value="1"/>
</dbReference>
<dbReference type="SMART" id="SM00382">
    <property type="entry name" value="AAA"/>
    <property type="match status" value="2"/>
</dbReference>
<dbReference type="GO" id="GO:0016887">
    <property type="term" value="F:ATP hydrolysis activity"/>
    <property type="evidence" value="ECO:0007669"/>
    <property type="project" value="InterPro"/>
</dbReference>
<dbReference type="CDD" id="cd00009">
    <property type="entry name" value="AAA"/>
    <property type="match status" value="1"/>
</dbReference>
<dbReference type="Gene3D" id="1.10.8.60">
    <property type="match status" value="1"/>
</dbReference>
<evidence type="ECO:0000313" key="12">
    <source>
        <dbReference type="Proteomes" id="UP000033977"/>
    </source>
</evidence>
<dbReference type="InterPro" id="IPR041546">
    <property type="entry name" value="ClpA/ClpB_AAA_lid"/>
</dbReference>
<feature type="domain" description="Clp R" evidence="10">
    <location>
        <begin position="4"/>
        <end position="149"/>
    </location>
</feature>
<comment type="function">
    <text evidence="9">Part of a stress-induced multi-chaperone system, it is involved in the recovery of the cell from heat-induced damage, in cooperation with DnaK, DnaJ and GrpE.</text>
</comment>
<keyword evidence="9" id="KW-0963">Cytoplasm</keyword>
<dbReference type="InterPro" id="IPR019489">
    <property type="entry name" value="Clp_ATPase_C"/>
</dbReference>
<evidence type="ECO:0000256" key="7">
    <source>
        <dbReference type="ARBA" id="ARBA00026057"/>
    </source>
</evidence>
<dbReference type="InterPro" id="IPR003593">
    <property type="entry name" value="AAA+_ATPase"/>
</dbReference>
<keyword evidence="6 9" id="KW-0143">Chaperone</keyword>
<keyword evidence="4 9" id="KW-0067">ATP-binding</keyword>
<dbReference type="PRINTS" id="PR00300">
    <property type="entry name" value="CLPPROTEASEA"/>
</dbReference>
<evidence type="ECO:0000256" key="6">
    <source>
        <dbReference type="ARBA" id="ARBA00023186"/>
    </source>
</evidence>
<dbReference type="FunFam" id="3.40.50.300:FF:000120">
    <property type="entry name" value="ATP-dependent chaperone ClpB"/>
    <property type="match status" value="1"/>
</dbReference>
<accession>A0A0G1IBZ0</accession>
<dbReference type="GO" id="GO:0034605">
    <property type="term" value="P:cellular response to heat"/>
    <property type="evidence" value="ECO:0007669"/>
    <property type="project" value="TreeGrafter"/>
</dbReference>
<dbReference type="NCBIfam" id="TIGR03346">
    <property type="entry name" value="chaperone_ClpB"/>
    <property type="match status" value="1"/>
</dbReference>
<dbReference type="Proteomes" id="UP000033977">
    <property type="component" value="Unassembled WGS sequence"/>
</dbReference>